<evidence type="ECO:0000256" key="9">
    <source>
        <dbReference type="ARBA" id="ARBA00022723"/>
    </source>
</evidence>
<dbReference type="InterPro" id="IPR023602">
    <property type="entry name" value="Riboflavin_kinase_CTP-dep"/>
</dbReference>
<dbReference type="InterPro" id="IPR023465">
    <property type="entry name" value="Riboflavin_kinase_dom_sf"/>
</dbReference>
<feature type="binding site" evidence="17">
    <location>
        <position position="133"/>
    </location>
    <ligand>
        <name>Mg(2+)</name>
        <dbReference type="ChEBI" id="CHEBI:18420"/>
    </ligand>
</feature>
<keyword evidence="20" id="KW-1185">Reference proteome</keyword>
<reference evidence="19 20" key="1">
    <citation type="journal article" date="2015" name="Int. J. Syst. Evol. Microbiol.">
        <title>Methanoculleus taiwanensis sp. nov., a methanogen isolated from deep marine sediment at the deformation front area near Taiwan.</title>
        <authorList>
            <person name="Weng C.Y."/>
            <person name="Chen S.C."/>
            <person name="Lai M.C."/>
            <person name="Wu S.Y."/>
            <person name="Lin S."/>
            <person name="Yang T.F."/>
            <person name="Chen P.C."/>
        </authorList>
    </citation>
    <scope>NUCLEOTIDE SEQUENCE [LARGE SCALE GENOMIC DNA]</scope>
    <source>
        <strain evidence="19 20">CYW4</strain>
    </source>
</reference>
<evidence type="ECO:0000256" key="1">
    <source>
        <dbReference type="ARBA" id="ARBA00003072"/>
    </source>
</evidence>
<gene>
    <name evidence="17" type="primary">ribK</name>
    <name evidence="19" type="ORF">ABH15_05175</name>
</gene>
<keyword evidence="12 17" id="KW-0460">Magnesium</keyword>
<evidence type="ECO:0000256" key="12">
    <source>
        <dbReference type="ARBA" id="ARBA00022842"/>
    </source>
</evidence>
<feature type="binding site" evidence="17">
    <location>
        <begin position="102"/>
        <end position="107"/>
    </location>
    <ligand>
        <name>CDP</name>
        <dbReference type="ChEBI" id="CHEBI:58069"/>
    </ligand>
</feature>
<dbReference type="GO" id="GO:0009231">
    <property type="term" value="P:riboflavin biosynthetic process"/>
    <property type="evidence" value="ECO:0007669"/>
    <property type="project" value="InterPro"/>
</dbReference>
<feature type="domain" description="Riboflavin kinase" evidence="18">
    <location>
        <begin position="99"/>
        <end position="219"/>
    </location>
</feature>
<comment type="catalytic activity">
    <reaction evidence="16 17">
        <text>riboflavin + CTP = CDP + FMN + H(+)</text>
        <dbReference type="Rhea" id="RHEA:25021"/>
        <dbReference type="ChEBI" id="CHEBI:15378"/>
        <dbReference type="ChEBI" id="CHEBI:37563"/>
        <dbReference type="ChEBI" id="CHEBI:57986"/>
        <dbReference type="ChEBI" id="CHEBI:58069"/>
        <dbReference type="ChEBI" id="CHEBI:58210"/>
        <dbReference type="EC" id="2.7.1.161"/>
    </reaction>
</comment>
<evidence type="ECO:0000256" key="8">
    <source>
        <dbReference type="ARBA" id="ARBA00022679"/>
    </source>
</evidence>
<evidence type="ECO:0000256" key="6">
    <source>
        <dbReference type="ARBA" id="ARBA00022630"/>
    </source>
</evidence>
<keyword evidence="9 17" id="KW-0479">Metal-binding</keyword>
<evidence type="ECO:0000256" key="4">
    <source>
        <dbReference type="ARBA" id="ARBA00011987"/>
    </source>
</evidence>
<evidence type="ECO:0000256" key="15">
    <source>
        <dbReference type="ARBA" id="ARBA00033116"/>
    </source>
</evidence>
<keyword evidence="11 17" id="KW-0418">Kinase</keyword>
<dbReference type="GO" id="GO:0008531">
    <property type="term" value="F:riboflavin kinase activity"/>
    <property type="evidence" value="ECO:0007669"/>
    <property type="project" value="InterPro"/>
</dbReference>
<sequence length="223" mass="25051">MVVAEDLQCLKAIALLGGCSGPIWMSSQTFGKSLDISPQTASRRLISLERQNLITRSLRPDGQYVAVTPQGESELKREYTEYARIFSRKKERHTLAGTVISGLGEGRYYMSIPHYREQFAEKLGFEPYPGTLNIRLNPLSIQVRKELDTRHWIDIDGFTADNRTFGGAYALPCRIGGHPCAIVVPTRTHYPEDIIEVIAGCELRKELSLTDNDTVEVEITYDA</sequence>
<feature type="binding site" evidence="17">
    <location>
        <position position="131"/>
    </location>
    <ligand>
        <name>Mg(2+)</name>
        <dbReference type="ChEBI" id="CHEBI:18420"/>
    </ligand>
</feature>
<comment type="cofactor">
    <cofactor evidence="17">
        <name>Mg(2+)</name>
        <dbReference type="ChEBI" id="CHEBI:18420"/>
    </cofactor>
    <text evidence="17">Binds 1 Mg(2+) ion per subunit.</text>
</comment>
<keyword evidence="10 17" id="KW-0547">Nucleotide-binding</keyword>
<evidence type="ECO:0000256" key="3">
    <source>
        <dbReference type="ARBA" id="ARBA00006428"/>
    </source>
</evidence>
<evidence type="ECO:0000256" key="5">
    <source>
        <dbReference type="ARBA" id="ARBA00017394"/>
    </source>
</evidence>
<dbReference type="Gene3D" id="2.40.30.30">
    <property type="entry name" value="Riboflavin kinase-like"/>
    <property type="match status" value="1"/>
</dbReference>
<evidence type="ECO:0000256" key="16">
    <source>
        <dbReference type="ARBA" id="ARBA00047857"/>
    </source>
</evidence>
<comment type="caution">
    <text evidence="17">Lacks conserved residue(s) required for the propagation of feature annotation.</text>
</comment>
<dbReference type="RefSeq" id="WP_128693325.1">
    <property type="nucleotide sequence ID" value="NZ_LHQS01000002.1"/>
</dbReference>
<feature type="binding site" evidence="17">
    <location>
        <begin position="201"/>
        <end position="204"/>
    </location>
    <ligand>
        <name>CDP</name>
        <dbReference type="ChEBI" id="CHEBI:58069"/>
    </ligand>
</feature>
<dbReference type="Pfam" id="PF01982">
    <property type="entry name" value="CTP-dep_RFKase"/>
    <property type="match status" value="1"/>
</dbReference>
<dbReference type="GO" id="GO:0000166">
    <property type="term" value="F:nucleotide binding"/>
    <property type="evidence" value="ECO:0007669"/>
    <property type="project" value="UniProtKB-UniRule"/>
</dbReference>
<dbReference type="PANTHER" id="PTHR40706">
    <property type="entry name" value="RIBOFLAVIN KINASE"/>
    <property type="match status" value="1"/>
</dbReference>
<dbReference type="EC" id="2.7.1.161" evidence="4 17"/>
<keyword evidence="7 17" id="KW-0288">FMN</keyword>
<organism evidence="19 20">
    <name type="scientific">Methanoculleus taiwanensis</name>
    <dbReference type="NCBI Taxonomy" id="1550565"/>
    <lineage>
        <taxon>Archaea</taxon>
        <taxon>Methanobacteriati</taxon>
        <taxon>Methanobacteriota</taxon>
        <taxon>Stenosarchaea group</taxon>
        <taxon>Methanomicrobia</taxon>
        <taxon>Methanomicrobiales</taxon>
        <taxon>Methanomicrobiaceae</taxon>
        <taxon>Methanoculleus</taxon>
    </lineage>
</organism>
<name>A0A498GZY1_9EURY</name>
<proteinExistence type="inferred from homology"/>
<evidence type="ECO:0000256" key="14">
    <source>
        <dbReference type="ARBA" id="ARBA00030544"/>
    </source>
</evidence>
<dbReference type="InterPro" id="IPR036388">
    <property type="entry name" value="WH-like_DNA-bd_sf"/>
</dbReference>
<evidence type="ECO:0000313" key="20">
    <source>
        <dbReference type="Proteomes" id="UP000290932"/>
    </source>
</evidence>
<dbReference type="GO" id="GO:0009398">
    <property type="term" value="P:FMN biosynthetic process"/>
    <property type="evidence" value="ECO:0007669"/>
    <property type="project" value="UniProtKB-UniRule"/>
</dbReference>
<evidence type="ECO:0000256" key="11">
    <source>
        <dbReference type="ARBA" id="ARBA00022777"/>
    </source>
</evidence>
<evidence type="ECO:0000256" key="13">
    <source>
        <dbReference type="ARBA" id="ARBA00029789"/>
    </source>
</evidence>
<evidence type="ECO:0000313" key="19">
    <source>
        <dbReference type="EMBL" id="RXE55645.1"/>
    </source>
</evidence>
<keyword evidence="6 17" id="KW-0285">Flavoprotein</keyword>
<evidence type="ECO:0000256" key="17">
    <source>
        <dbReference type="HAMAP-Rule" id="MF_01285"/>
    </source>
</evidence>
<dbReference type="OrthoDB" id="30955at2157"/>
<dbReference type="EMBL" id="LHQS01000002">
    <property type="protein sequence ID" value="RXE55645.1"/>
    <property type="molecule type" value="Genomic_DNA"/>
</dbReference>
<comment type="pathway">
    <text evidence="2 17">Cofactor biosynthesis; FMN biosynthesis; FMN from riboflavin (CTP route): step 1/1.</text>
</comment>
<dbReference type="UniPathway" id="UPA00276">
    <property type="reaction ID" value="UER00929"/>
</dbReference>
<dbReference type="PANTHER" id="PTHR40706:SF1">
    <property type="entry name" value="RIBOFLAVIN KINASE"/>
    <property type="match status" value="1"/>
</dbReference>
<comment type="caution">
    <text evidence="19">The sequence shown here is derived from an EMBL/GenBank/DDBJ whole genome shotgun (WGS) entry which is preliminary data.</text>
</comment>
<comment type="similarity">
    <text evidence="3 17">Belongs to the archaeal riboflavin kinase family.</text>
</comment>
<dbReference type="SUPFAM" id="SSF82114">
    <property type="entry name" value="Riboflavin kinase-like"/>
    <property type="match status" value="1"/>
</dbReference>
<feature type="binding site" evidence="17">
    <location>
        <position position="188"/>
    </location>
    <ligand>
        <name>FMN</name>
        <dbReference type="ChEBI" id="CHEBI:58210"/>
    </ligand>
</feature>
<evidence type="ECO:0000256" key="10">
    <source>
        <dbReference type="ARBA" id="ARBA00022741"/>
    </source>
</evidence>
<dbReference type="InterPro" id="IPR039063">
    <property type="entry name" value="RibK_CTP-dep"/>
</dbReference>
<protein>
    <recommendedName>
        <fullName evidence="5 17">Riboflavin kinase</fullName>
        <shortName evidence="17">RFK</shortName>
        <ecNumber evidence="4 17">2.7.1.161</ecNumber>
    </recommendedName>
    <alternativeName>
        <fullName evidence="14 17">CTP-dependent riboflavin kinase</fullName>
    </alternativeName>
    <alternativeName>
        <fullName evidence="15 17">CTP:riboflavin 5'-phosphotransferase</fullName>
    </alternativeName>
    <alternativeName>
        <fullName evidence="13 17">Flavokinase</fullName>
    </alternativeName>
</protein>
<dbReference type="HAMAP" id="MF_01285">
    <property type="entry name" value="Riboflavin_kinase"/>
    <property type="match status" value="1"/>
</dbReference>
<dbReference type="InterPro" id="IPR023470">
    <property type="entry name" value="Riboflavin_kinase_archaeal"/>
</dbReference>
<dbReference type="AlphaFoldDB" id="A0A498GZY1"/>
<dbReference type="SUPFAM" id="SSF46785">
    <property type="entry name" value="Winged helix' DNA-binding domain"/>
    <property type="match status" value="1"/>
</dbReference>
<evidence type="ECO:0000259" key="18">
    <source>
        <dbReference type="Pfam" id="PF01982"/>
    </source>
</evidence>
<keyword evidence="8 17" id="KW-0808">Transferase</keyword>
<dbReference type="GO" id="GO:0000287">
    <property type="term" value="F:magnesium ion binding"/>
    <property type="evidence" value="ECO:0007669"/>
    <property type="project" value="UniProtKB-UniRule"/>
</dbReference>
<feature type="binding site" evidence="17">
    <location>
        <position position="196"/>
    </location>
    <ligand>
        <name>FMN</name>
        <dbReference type="ChEBI" id="CHEBI:58210"/>
    </ligand>
</feature>
<dbReference type="Gene3D" id="1.10.10.10">
    <property type="entry name" value="Winged helix-like DNA-binding domain superfamily/Winged helix DNA-binding domain"/>
    <property type="match status" value="1"/>
</dbReference>
<dbReference type="Proteomes" id="UP000290932">
    <property type="component" value="Unassembled WGS sequence"/>
</dbReference>
<accession>A0A498GZY1</accession>
<evidence type="ECO:0000256" key="2">
    <source>
        <dbReference type="ARBA" id="ARBA00005219"/>
    </source>
</evidence>
<comment type="function">
    <text evidence="1 17">Catalyzes the CTP-dependent phosphorylation of riboflavin (vitamin B2) to form flavin mononucleotide (FMN).</text>
</comment>
<dbReference type="InterPro" id="IPR036390">
    <property type="entry name" value="WH_DNA-bd_sf"/>
</dbReference>
<evidence type="ECO:0000256" key="7">
    <source>
        <dbReference type="ARBA" id="ARBA00022643"/>
    </source>
</evidence>